<reference evidence="3" key="1">
    <citation type="journal article" date="2021" name="PeerJ">
        <title>Extensive microbial diversity within the chicken gut microbiome revealed by metagenomics and culture.</title>
        <authorList>
            <person name="Gilroy R."/>
            <person name="Ravi A."/>
            <person name="Getino M."/>
            <person name="Pursley I."/>
            <person name="Horton D.L."/>
            <person name="Alikhan N.F."/>
            <person name="Baker D."/>
            <person name="Gharbi K."/>
            <person name="Hall N."/>
            <person name="Watson M."/>
            <person name="Adriaenssens E.M."/>
            <person name="Foster-Nyarko E."/>
            <person name="Jarju S."/>
            <person name="Secka A."/>
            <person name="Antonio M."/>
            <person name="Oren A."/>
            <person name="Chaudhuri R.R."/>
            <person name="La Ragione R."/>
            <person name="Hildebrand F."/>
            <person name="Pallen M.J."/>
        </authorList>
    </citation>
    <scope>NUCLEOTIDE SEQUENCE</scope>
    <source>
        <strain evidence="3">ChiGjej5B5-22894</strain>
    </source>
</reference>
<keyword evidence="2" id="KW-0812">Transmembrane</keyword>
<evidence type="ECO:0000256" key="1">
    <source>
        <dbReference type="SAM" id="MobiDB-lite"/>
    </source>
</evidence>
<keyword evidence="2" id="KW-0472">Membrane</keyword>
<dbReference type="Proteomes" id="UP000742460">
    <property type="component" value="Unassembled WGS sequence"/>
</dbReference>
<protein>
    <submittedName>
        <fullName evidence="3">Uncharacterized protein</fullName>
    </submittedName>
</protein>
<accession>A0A921MVY4</accession>
<organism evidence="3 4">
    <name type="scientific">Brachybacterium massiliense</name>
    <dbReference type="NCBI Taxonomy" id="1755098"/>
    <lineage>
        <taxon>Bacteria</taxon>
        <taxon>Bacillati</taxon>
        <taxon>Actinomycetota</taxon>
        <taxon>Actinomycetes</taxon>
        <taxon>Micrococcales</taxon>
        <taxon>Dermabacteraceae</taxon>
        <taxon>Brachybacterium</taxon>
    </lineage>
</organism>
<feature type="transmembrane region" description="Helical" evidence="2">
    <location>
        <begin position="108"/>
        <end position="127"/>
    </location>
</feature>
<gene>
    <name evidence="3" type="ORF">K8V81_05935</name>
</gene>
<dbReference type="EMBL" id="DYUE01000146">
    <property type="protein sequence ID" value="HJG91249.1"/>
    <property type="molecule type" value="Genomic_DNA"/>
</dbReference>
<dbReference type="AlphaFoldDB" id="A0A921MVY4"/>
<feature type="compositionally biased region" description="Polar residues" evidence="1">
    <location>
        <begin position="136"/>
        <end position="156"/>
    </location>
</feature>
<reference evidence="3" key="2">
    <citation type="submission" date="2021-09" db="EMBL/GenBank/DDBJ databases">
        <authorList>
            <person name="Gilroy R."/>
        </authorList>
    </citation>
    <scope>NUCLEOTIDE SEQUENCE</scope>
    <source>
        <strain evidence="3">ChiGjej5B5-22894</strain>
    </source>
</reference>
<feature type="transmembrane region" description="Helical" evidence="2">
    <location>
        <begin position="56"/>
        <end position="75"/>
    </location>
</feature>
<evidence type="ECO:0000313" key="4">
    <source>
        <dbReference type="Proteomes" id="UP000742460"/>
    </source>
</evidence>
<feature type="transmembrane region" description="Helical" evidence="2">
    <location>
        <begin position="82"/>
        <end position="102"/>
    </location>
</feature>
<comment type="caution">
    <text evidence="3">The sequence shown here is derived from an EMBL/GenBank/DDBJ whole genome shotgun (WGS) entry which is preliminary data.</text>
</comment>
<evidence type="ECO:0000313" key="3">
    <source>
        <dbReference type="EMBL" id="HJG91249.1"/>
    </source>
</evidence>
<feature type="region of interest" description="Disordered" evidence="1">
    <location>
        <begin position="133"/>
        <end position="156"/>
    </location>
</feature>
<sequence length="156" mass="16407">MTTMSRAVSPTLIALALVVMMLPTWRTFWSGPTPESLTIRWLRWPDLLILGYADPFPLLSVLCTALALVLALLRWRRGHGGIALAVCLGLAAAAAVLGGLLFDGLAAWGLAVPGLLLLSLLLVALDLRRARGGAGSTTQSRNGSSPHSGNTALRAD</sequence>
<proteinExistence type="predicted"/>
<name>A0A921MVY4_9MICO</name>
<evidence type="ECO:0000256" key="2">
    <source>
        <dbReference type="SAM" id="Phobius"/>
    </source>
</evidence>
<keyword evidence="2" id="KW-1133">Transmembrane helix</keyword>